<dbReference type="RefSeq" id="WP_341400110.1">
    <property type="nucleotide sequence ID" value="NZ_JBBUTI010000011.1"/>
</dbReference>
<evidence type="ECO:0000256" key="4">
    <source>
        <dbReference type="ARBA" id="ARBA00023163"/>
    </source>
</evidence>
<gene>
    <name evidence="7" type="ORF">AACH00_15685</name>
</gene>
<dbReference type="Pfam" id="PF03466">
    <property type="entry name" value="LysR_substrate"/>
    <property type="match status" value="1"/>
</dbReference>
<dbReference type="InterPro" id="IPR005119">
    <property type="entry name" value="LysR_subst-bd"/>
</dbReference>
<keyword evidence="3" id="KW-0238">DNA-binding</keyword>
<evidence type="ECO:0000256" key="1">
    <source>
        <dbReference type="ARBA" id="ARBA00009437"/>
    </source>
</evidence>
<dbReference type="PANTHER" id="PTHR30419">
    <property type="entry name" value="HTH-TYPE TRANSCRIPTIONAL REGULATOR YBHD"/>
    <property type="match status" value="1"/>
</dbReference>
<comment type="similarity">
    <text evidence="1">Belongs to the LysR transcriptional regulatory family.</text>
</comment>
<name>A0ABU9C7D2_9BURK</name>
<evidence type="ECO:0000313" key="7">
    <source>
        <dbReference type="EMBL" id="MEK8047803.1"/>
    </source>
</evidence>
<evidence type="ECO:0000256" key="5">
    <source>
        <dbReference type="SAM" id="MobiDB-lite"/>
    </source>
</evidence>
<dbReference type="Gene3D" id="1.10.10.10">
    <property type="entry name" value="Winged helix-like DNA-binding domain superfamily/Winged helix DNA-binding domain"/>
    <property type="match status" value="1"/>
</dbReference>
<keyword evidence="4" id="KW-0804">Transcription</keyword>
<keyword evidence="2" id="KW-0805">Transcription regulation</keyword>
<reference evidence="7 8" key="1">
    <citation type="submission" date="2024-04" db="EMBL/GenBank/DDBJ databases">
        <title>Novel species of the genus Ideonella isolated from streams.</title>
        <authorList>
            <person name="Lu H."/>
        </authorList>
    </citation>
    <scope>NUCLEOTIDE SEQUENCE [LARGE SCALE GENOMIC DNA]</scope>
    <source>
        <strain evidence="7 8">LYT19W</strain>
    </source>
</reference>
<organism evidence="7 8">
    <name type="scientific">Ideonella margarita</name>
    <dbReference type="NCBI Taxonomy" id="2984191"/>
    <lineage>
        <taxon>Bacteria</taxon>
        <taxon>Pseudomonadati</taxon>
        <taxon>Pseudomonadota</taxon>
        <taxon>Betaproteobacteria</taxon>
        <taxon>Burkholderiales</taxon>
        <taxon>Sphaerotilaceae</taxon>
        <taxon>Ideonella</taxon>
    </lineage>
</organism>
<dbReference type="Pfam" id="PF00126">
    <property type="entry name" value="HTH_1"/>
    <property type="match status" value="1"/>
</dbReference>
<accession>A0ABU9C7D2</accession>
<dbReference type="PANTHER" id="PTHR30419:SF2">
    <property type="entry name" value="LYSR FAMILY TRANSCRIPTIONAL REGULATOR"/>
    <property type="match status" value="1"/>
</dbReference>
<evidence type="ECO:0000256" key="3">
    <source>
        <dbReference type="ARBA" id="ARBA00023125"/>
    </source>
</evidence>
<dbReference type="SUPFAM" id="SSF46785">
    <property type="entry name" value="Winged helix' DNA-binding domain"/>
    <property type="match status" value="1"/>
</dbReference>
<dbReference type="Gene3D" id="3.40.190.290">
    <property type="match status" value="1"/>
</dbReference>
<dbReference type="InterPro" id="IPR000847">
    <property type="entry name" value="LysR_HTH_N"/>
</dbReference>
<keyword evidence="8" id="KW-1185">Reference proteome</keyword>
<dbReference type="PROSITE" id="PS50931">
    <property type="entry name" value="HTH_LYSR"/>
    <property type="match status" value="1"/>
</dbReference>
<dbReference type="SUPFAM" id="SSF53850">
    <property type="entry name" value="Periplasmic binding protein-like II"/>
    <property type="match status" value="1"/>
</dbReference>
<dbReference type="InterPro" id="IPR050950">
    <property type="entry name" value="HTH-type_LysR_regulators"/>
</dbReference>
<feature type="region of interest" description="Disordered" evidence="5">
    <location>
        <begin position="309"/>
        <end position="332"/>
    </location>
</feature>
<feature type="domain" description="HTH lysR-type" evidence="6">
    <location>
        <begin position="22"/>
        <end position="75"/>
    </location>
</feature>
<protein>
    <submittedName>
        <fullName evidence="7">LysR family transcriptional regulator</fullName>
    </submittedName>
</protein>
<dbReference type="InterPro" id="IPR036390">
    <property type="entry name" value="WH_DNA-bd_sf"/>
</dbReference>
<evidence type="ECO:0000259" key="6">
    <source>
        <dbReference type="PROSITE" id="PS50931"/>
    </source>
</evidence>
<evidence type="ECO:0000313" key="8">
    <source>
        <dbReference type="Proteomes" id="UP001379945"/>
    </source>
</evidence>
<evidence type="ECO:0000256" key="2">
    <source>
        <dbReference type="ARBA" id="ARBA00023015"/>
    </source>
</evidence>
<proteinExistence type="inferred from homology"/>
<sequence length="332" mass="35472">MNRASRCGQDIAESRMRINDIDLQLVVAIARNGSITEAASACCLAPSSASLRLRNLEDALGVRLFDRTAQGVFPTDAGTVMVAHANRCIQVLSMMRSALSEHRAGLRSNIQLSVSEMVIGPALTRDIGAFLGDERSARVSVQEAVDADIPLAVLEGKADLGITTCRTELPDLLCLPYRRAQYLLISANTPDGMAAPQWPAALAAPLVTLRSAPALRRHLHEEAARIGKRLDVRLEVDSHDCLIDMVRQGVGAGVLPTAALAGHSTAGLLRQAIPTGWASAMFYVCASAHAEHTHQLARRLLEALHRAPSLPMPDATTPPVRSGARVFPNPGT</sequence>
<dbReference type="Proteomes" id="UP001379945">
    <property type="component" value="Unassembled WGS sequence"/>
</dbReference>
<dbReference type="EMBL" id="JBBUTI010000011">
    <property type="protein sequence ID" value="MEK8047803.1"/>
    <property type="molecule type" value="Genomic_DNA"/>
</dbReference>
<dbReference type="InterPro" id="IPR036388">
    <property type="entry name" value="WH-like_DNA-bd_sf"/>
</dbReference>
<comment type="caution">
    <text evidence="7">The sequence shown here is derived from an EMBL/GenBank/DDBJ whole genome shotgun (WGS) entry which is preliminary data.</text>
</comment>